<dbReference type="SUPFAM" id="SSF50249">
    <property type="entry name" value="Nucleic acid-binding proteins"/>
    <property type="match status" value="1"/>
</dbReference>
<dbReference type="Pfam" id="PF01068">
    <property type="entry name" value="DNA_ligase_A_M"/>
    <property type="match status" value="1"/>
</dbReference>
<dbReference type="FunFam" id="1.10.3260.10:FF:000007">
    <property type="entry name" value="DNA ligase"/>
    <property type="match status" value="1"/>
</dbReference>
<dbReference type="InterPro" id="IPR050191">
    <property type="entry name" value="ATP-dep_DNA_ligase"/>
</dbReference>
<dbReference type="GO" id="GO:0046872">
    <property type="term" value="F:metal ion binding"/>
    <property type="evidence" value="ECO:0007669"/>
    <property type="project" value="UniProtKB-KW"/>
</dbReference>
<dbReference type="AlphaFoldDB" id="A0A2H0W7Z2"/>
<keyword evidence="11 14" id="KW-0234">DNA repair</keyword>
<evidence type="ECO:0000313" key="17">
    <source>
        <dbReference type="EMBL" id="PIS08782.1"/>
    </source>
</evidence>
<evidence type="ECO:0000256" key="9">
    <source>
        <dbReference type="ARBA" id="ARBA00022842"/>
    </source>
</evidence>
<evidence type="ECO:0000256" key="14">
    <source>
        <dbReference type="RuleBase" id="RU000617"/>
    </source>
</evidence>
<dbReference type="InterPro" id="IPR012340">
    <property type="entry name" value="NA-bd_OB-fold"/>
</dbReference>
<dbReference type="PROSITE" id="PS00333">
    <property type="entry name" value="DNA_LIGASE_A2"/>
    <property type="match status" value="1"/>
</dbReference>
<dbReference type="InterPro" id="IPR012308">
    <property type="entry name" value="DNA_ligase_ATP-dep_N"/>
</dbReference>
<dbReference type="EMBL" id="PEZT01000028">
    <property type="protein sequence ID" value="PIS08782.1"/>
    <property type="molecule type" value="Genomic_DNA"/>
</dbReference>
<reference evidence="18" key="1">
    <citation type="submission" date="2017-09" db="EMBL/GenBank/DDBJ databases">
        <title>Depth-based differentiation of microbial function through sediment-hosted aquifers and enrichment of novel symbionts in the deep terrestrial subsurface.</title>
        <authorList>
            <person name="Probst A.J."/>
            <person name="Ladd B."/>
            <person name="Jarett J.K."/>
            <person name="Geller-Mcgrath D.E."/>
            <person name="Sieber C.M.K."/>
            <person name="Emerson J.B."/>
            <person name="Anantharaman K."/>
            <person name="Thomas B.C."/>
            <person name="Malmstrom R."/>
            <person name="Stieglmeier M."/>
            <person name="Klingl A."/>
            <person name="Woyke T."/>
            <person name="Ryan C.M."/>
            <person name="Banfield J.F."/>
        </authorList>
    </citation>
    <scope>NUCLEOTIDE SEQUENCE [LARGE SCALE GENOMIC DNA]</scope>
</reference>
<keyword evidence="12" id="KW-0131">Cell cycle</keyword>
<accession>A0A2H0W7Z2</accession>
<evidence type="ECO:0000256" key="4">
    <source>
        <dbReference type="ARBA" id="ARBA00022705"/>
    </source>
</evidence>
<dbReference type="Proteomes" id="UP000230093">
    <property type="component" value="Unassembled WGS sequence"/>
</dbReference>
<evidence type="ECO:0000256" key="10">
    <source>
        <dbReference type="ARBA" id="ARBA00023172"/>
    </source>
</evidence>
<dbReference type="CDD" id="cd07901">
    <property type="entry name" value="Adenylation_DNA_ligase_Arch_LigB"/>
    <property type="match status" value="1"/>
</dbReference>
<dbReference type="Gene3D" id="1.10.3260.10">
    <property type="entry name" value="DNA ligase, ATP-dependent, N-terminal domain"/>
    <property type="match status" value="1"/>
</dbReference>
<keyword evidence="9" id="KW-0460">Magnesium</keyword>
<dbReference type="GO" id="GO:0003677">
    <property type="term" value="F:DNA binding"/>
    <property type="evidence" value="ECO:0007669"/>
    <property type="project" value="InterPro"/>
</dbReference>
<evidence type="ECO:0000256" key="3">
    <source>
        <dbReference type="ARBA" id="ARBA00022618"/>
    </source>
</evidence>
<dbReference type="SUPFAM" id="SSF117018">
    <property type="entry name" value="ATP-dependent DNA ligase DNA-binding domain"/>
    <property type="match status" value="1"/>
</dbReference>
<evidence type="ECO:0000256" key="2">
    <source>
        <dbReference type="ARBA" id="ARBA00022598"/>
    </source>
</evidence>
<dbReference type="GO" id="GO:0051301">
    <property type="term" value="P:cell division"/>
    <property type="evidence" value="ECO:0007669"/>
    <property type="project" value="UniProtKB-KW"/>
</dbReference>
<keyword evidence="7 14" id="KW-0227">DNA damage</keyword>
<sequence length="586" mass="67742">MKFKTLAKFLNKIENTPSRLEMTAVLADLFKQSQKDEIDKVCYLSLGRLAPKYEGIEFNLAEKMMVRIIARSTKFEEKEVLAAFKEIGDLGDVIKRFKKTKDDFNLSVSDVFEMLFKIAQDSGTGSQERKIKKMAELLEKLDSLSAKYIARIPVNRLRLGFSDMTVLDALSWMENQDKSLRPELERAFNVLADVGKIAFVFKTKGIKGIKKIKSEVGIPIRAALAERLKKPEEILEKMDGQCALEPKMDGFRCQIHFDRSKKFKLKDETNLSLFENKEKYFVRIFSRNLDNTTHMFPEIIKAVQKLKVDNAILDGEAIAFDPQTKKFLSFQETVQRKRKHGILEKAIEVPLKVFVFDILYLNNKPLLNMTFKQRRTLLEKILNKSKGEEKAIILTRQIIVKKPNEFNQFFEKVVSEELEGLMAKKLDAVYQAGNRNFNWVKYKVGMQSDLADTIDCVVMGYYKGKGKRTNFGIGAFLVGIVDKNKFLTVSKIGIGLTDKQWREIHKRCQKLKTYKKPKEYQVNKNINPDVWCKPGLIVEIEADTITRSPIHTAKLALRFPRLKRFRDDKSLNETTKKNELERLLKS</sequence>
<evidence type="ECO:0000256" key="7">
    <source>
        <dbReference type="ARBA" id="ARBA00022763"/>
    </source>
</evidence>
<keyword evidence="10 14" id="KW-0233">DNA recombination</keyword>
<evidence type="ECO:0000256" key="12">
    <source>
        <dbReference type="ARBA" id="ARBA00023306"/>
    </source>
</evidence>
<dbReference type="PROSITE" id="PS50160">
    <property type="entry name" value="DNA_LIGASE_A3"/>
    <property type="match status" value="1"/>
</dbReference>
<dbReference type="InterPro" id="IPR012309">
    <property type="entry name" value="DNA_ligase_ATP-dep_C"/>
</dbReference>
<dbReference type="NCBIfam" id="TIGR00574">
    <property type="entry name" value="dnl1"/>
    <property type="match status" value="1"/>
</dbReference>
<dbReference type="GO" id="GO:0071897">
    <property type="term" value="P:DNA biosynthetic process"/>
    <property type="evidence" value="ECO:0007669"/>
    <property type="project" value="InterPro"/>
</dbReference>
<dbReference type="GO" id="GO:0003910">
    <property type="term" value="F:DNA ligase (ATP) activity"/>
    <property type="evidence" value="ECO:0007669"/>
    <property type="project" value="UniProtKB-EC"/>
</dbReference>
<organism evidence="17 18">
    <name type="scientific">Candidatus Beckwithbacteria bacterium CG10_big_fil_rev_8_21_14_0_10_34_10</name>
    <dbReference type="NCBI Taxonomy" id="1974495"/>
    <lineage>
        <taxon>Bacteria</taxon>
        <taxon>Candidatus Beckwithiibacteriota</taxon>
    </lineage>
</organism>
<evidence type="ECO:0000256" key="5">
    <source>
        <dbReference type="ARBA" id="ARBA00022723"/>
    </source>
</evidence>
<proteinExistence type="inferred from homology"/>
<name>A0A2H0W7Z2_9BACT</name>
<feature type="domain" description="ATP-dependent DNA ligase family profile" evidence="16">
    <location>
        <begin position="344"/>
        <end position="470"/>
    </location>
</feature>
<dbReference type="SUPFAM" id="SSF56091">
    <property type="entry name" value="DNA ligase/mRNA capping enzyme, catalytic domain"/>
    <property type="match status" value="1"/>
</dbReference>
<dbReference type="Gene3D" id="3.30.470.30">
    <property type="entry name" value="DNA ligase/mRNA capping enzyme"/>
    <property type="match status" value="1"/>
</dbReference>
<dbReference type="Pfam" id="PF04675">
    <property type="entry name" value="DNA_ligase_A_N"/>
    <property type="match status" value="1"/>
</dbReference>
<protein>
    <recommendedName>
        <fullName evidence="14">DNA ligase</fullName>
        <ecNumber evidence="14">6.5.1.1</ecNumber>
    </recommendedName>
</protein>
<keyword evidence="6 14" id="KW-0547">Nucleotide-binding</keyword>
<dbReference type="PANTHER" id="PTHR45674">
    <property type="entry name" value="DNA LIGASE 1/3 FAMILY MEMBER"/>
    <property type="match status" value="1"/>
</dbReference>
<keyword evidence="5" id="KW-0479">Metal-binding</keyword>
<dbReference type="PANTHER" id="PTHR45674:SF4">
    <property type="entry name" value="DNA LIGASE 1"/>
    <property type="match status" value="1"/>
</dbReference>
<keyword evidence="8 14" id="KW-0067">ATP-binding</keyword>
<evidence type="ECO:0000256" key="8">
    <source>
        <dbReference type="ARBA" id="ARBA00022840"/>
    </source>
</evidence>
<dbReference type="GO" id="GO:0006281">
    <property type="term" value="P:DNA repair"/>
    <property type="evidence" value="ECO:0007669"/>
    <property type="project" value="UniProtKB-KW"/>
</dbReference>
<keyword evidence="4" id="KW-0235">DNA replication</keyword>
<dbReference type="InterPro" id="IPR036599">
    <property type="entry name" value="DNA_ligase_N_sf"/>
</dbReference>
<comment type="catalytic activity">
    <reaction evidence="13 14">
        <text>ATP + (deoxyribonucleotide)n-3'-hydroxyl + 5'-phospho-(deoxyribonucleotide)m = (deoxyribonucleotide)n+m + AMP + diphosphate.</text>
        <dbReference type="EC" id="6.5.1.1"/>
    </reaction>
</comment>
<evidence type="ECO:0000256" key="1">
    <source>
        <dbReference type="ARBA" id="ARBA00007572"/>
    </source>
</evidence>
<keyword evidence="2 14" id="KW-0436">Ligase</keyword>
<dbReference type="InterPro" id="IPR000977">
    <property type="entry name" value="DNA_ligase_ATP-dep"/>
</dbReference>
<dbReference type="GO" id="GO:0005524">
    <property type="term" value="F:ATP binding"/>
    <property type="evidence" value="ECO:0007669"/>
    <property type="project" value="UniProtKB-KW"/>
</dbReference>
<dbReference type="GO" id="GO:0006273">
    <property type="term" value="P:lagging strand elongation"/>
    <property type="evidence" value="ECO:0007669"/>
    <property type="project" value="TreeGrafter"/>
</dbReference>
<dbReference type="Pfam" id="PF04679">
    <property type="entry name" value="DNA_ligase_A_C"/>
    <property type="match status" value="1"/>
</dbReference>
<dbReference type="GO" id="GO:0006310">
    <property type="term" value="P:DNA recombination"/>
    <property type="evidence" value="ECO:0007669"/>
    <property type="project" value="UniProtKB-KW"/>
</dbReference>
<evidence type="ECO:0000313" key="18">
    <source>
        <dbReference type="Proteomes" id="UP000230093"/>
    </source>
</evidence>
<evidence type="ECO:0000256" key="13">
    <source>
        <dbReference type="ARBA" id="ARBA00034003"/>
    </source>
</evidence>
<dbReference type="InterPro" id="IPR016059">
    <property type="entry name" value="DNA_ligase_ATP-dep_CS"/>
</dbReference>
<dbReference type="EC" id="6.5.1.1" evidence="14"/>
<dbReference type="Gene3D" id="2.40.50.140">
    <property type="entry name" value="Nucleic acid-binding proteins"/>
    <property type="match status" value="1"/>
</dbReference>
<comment type="caution">
    <text evidence="17">The sequence shown here is derived from an EMBL/GenBank/DDBJ whole genome shotgun (WGS) entry which is preliminary data.</text>
</comment>
<evidence type="ECO:0000256" key="15">
    <source>
        <dbReference type="RuleBase" id="RU004196"/>
    </source>
</evidence>
<gene>
    <name evidence="17" type="ORF">COT75_04850</name>
</gene>
<evidence type="ECO:0000256" key="6">
    <source>
        <dbReference type="ARBA" id="ARBA00022741"/>
    </source>
</evidence>
<evidence type="ECO:0000256" key="11">
    <source>
        <dbReference type="ARBA" id="ARBA00023204"/>
    </source>
</evidence>
<comment type="similarity">
    <text evidence="1 15">Belongs to the ATP-dependent DNA ligase family.</text>
</comment>
<evidence type="ECO:0000259" key="16">
    <source>
        <dbReference type="PROSITE" id="PS50160"/>
    </source>
</evidence>
<keyword evidence="3" id="KW-0132">Cell division</keyword>
<dbReference type="InterPro" id="IPR012310">
    <property type="entry name" value="DNA_ligase_ATP-dep_cent"/>
</dbReference>
<dbReference type="PROSITE" id="PS00697">
    <property type="entry name" value="DNA_LIGASE_A1"/>
    <property type="match status" value="1"/>
</dbReference>